<evidence type="ECO:0000313" key="2">
    <source>
        <dbReference type="EMBL" id="TDC34669.1"/>
    </source>
</evidence>
<dbReference type="InterPro" id="IPR013216">
    <property type="entry name" value="Methyltransf_11"/>
</dbReference>
<name>A0A4R4QH86_9ACTN</name>
<sequence>MTVHPDLESLTQRQRVTWAAGDFGRIGSLVVLPPELLCEALDIHPDEKVLDVGAGNGAASLAAARRWADVTALDFVEHLLESARKAAAVQNLRLRTKVGDAQALPFKDGSFDVVLSTYGAMFAPDQQRTADELVRVCRSGGRIGMTNWTPDSLVDGIFKTVAAHVPRPAGLRSASEWGTRRRLEELFGDRISALQILDREFVFRFPSDEYMLEYYRAWYGPTLEAFDALDREGQARLSADLLDLYRRHNRATDGTLVATSHYAEVVAVVA</sequence>
<reference evidence="2 3" key="1">
    <citation type="submission" date="2019-03" db="EMBL/GenBank/DDBJ databases">
        <title>Draft genome sequences of novel Actinobacteria.</title>
        <authorList>
            <person name="Sahin N."/>
            <person name="Ay H."/>
            <person name="Saygin H."/>
        </authorList>
    </citation>
    <scope>NUCLEOTIDE SEQUENCE [LARGE SCALE GENOMIC DNA]</scope>
    <source>
        <strain evidence="2 3">JCM 30547</strain>
    </source>
</reference>
<organism evidence="2 3">
    <name type="scientific">Kribbella albertanoniae</name>
    <dbReference type="NCBI Taxonomy" id="1266829"/>
    <lineage>
        <taxon>Bacteria</taxon>
        <taxon>Bacillati</taxon>
        <taxon>Actinomycetota</taxon>
        <taxon>Actinomycetes</taxon>
        <taxon>Propionibacteriales</taxon>
        <taxon>Kribbellaceae</taxon>
        <taxon>Kribbella</taxon>
    </lineage>
</organism>
<keyword evidence="3" id="KW-1185">Reference proteome</keyword>
<dbReference type="PANTHER" id="PTHR43591:SF24">
    <property type="entry name" value="2-METHOXY-6-POLYPRENYL-1,4-BENZOQUINOL METHYLASE, MITOCHONDRIAL"/>
    <property type="match status" value="1"/>
</dbReference>
<dbReference type="SUPFAM" id="SSF53335">
    <property type="entry name" value="S-adenosyl-L-methionine-dependent methyltransferases"/>
    <property type="match status" value="1"/>
</dbReference>
<dbReference type="Gene3D" id="3.40.50.150">
    <property type="entry name" value="Vaccinia Virus protein VP39"/>
    <property type="match status" value="1"/>
</dbReference>
<evidence type="ECO:0000313" key="3">
    <source>
        <dbReference type="Proteomes" id="UP000295075"/>
    </source>
</evidence>
<dbReference type="InterPro" id="IPR029063">
    <property type="entry name" value="SAM-dependent_MTases_sf"/>
</dbReference>
<proteinExistence type="predicted"/>
<dbReference type="GO" id="GO:0032259">
    <property type="term" value="P:methylation"/>
    <property type="evidence" value="ECO:0007669"/>
    <property type="project" value="UniProtKB-KW"/>
</dbReference>
<dbReference type="Pfam" id="PF08241">
    <property type="entry name" value="Methyltransf_11"/>
    <property type="match status" value="1"/>
</dbReference>
<accession>A0A4R4QH86</accession>
<dbReference type="Proteomes" id="UP000295075">
    <property type="component" value="Unassembled WGS sequence"/>
</dbReference>
<protein>
    <submittedName>
        <fullName evidence="2">Class I SAM-dependent methyltransferase</fullName>
    </submittedName>
</protein>
<dbReference type="PANTHER" id="PTHR43591">
    <property type="entry name" value="METHYLTRANSFERASE"/>
    <property type="match status" value="1"/>
</dbReference>
<dbReference type="AlphaFoldDB" id="A0A4R4QH86"/>
<dbReference type="OrthoDB" id="9795634at2"/>
<dbReference type="EMBL" id="SMKA01000006">
    <property type="protein sequence ID" value="TDC34669.1"/>
    <property type="molecule type" value="Genomic_DNA"/>
</dbReference>
<feature type="domain" description="Methyltransferase type 11" evidence="1">
    <location>
        <begin position="50"/>
        <end position="143"/>
    </location>
</feature>
<evidence type="ECO:0000259" key="1">
    <source>
        <dbReference type="Pfam" id="PF08241"/>
    </source>
</evidence>
<keyword evidence="2" id="KW-0808">Transferase</keyword>
<dbReference type="GO" id="GO:0008757">
    <property type="term" value="F:S-adenosylmethionine-dependent methyltransferase activity"/>
    <property type="evidence" value="ECO:0007669"/>
    <property type="project" value="InterPro"/>
</dbReference>
<gene>
    <name evidence="2" type="ORF">E1261_03350</name>
</gene>
<comment type="caution">
    <text evidence="2">The sequence shown here is derived from an EMBL/GenBank/DDBJ whole genome shotgun (WGS) entry which is preliminary data.</text>
</comment>
<keyword evidence="2" id="KW-0489">Methyltransferase</keyword>
<dbReference type="CDD" id="cd02440">
    <property type="entry name" value="AdoMet_MTases"/>
    <property type="match status" value="1"/>
</dbReference>